<evidence type="ECO:0000256" key="1">
    <source>
        <dbReference type="SAM" id="MobiDB-lite"/>
    </source>
</evidence>
<dbReference type="PANTHER" id="PTHR10579:SF43">
    <property type="entry name" value="ZINC FINGER (C3HC4-TYPE RING FINGER) FAMILY PROTEIN"/>
    <property type="match status" value="1"/>
</dbReference>
<dbReference type="Gene3D" id="3.40.50.410">
    <property type="entry name" value="von Willebrand factor, type A domain"/>
    <property type="match status" value="1"/>
</dbReference>
<evidence type="ECO:0000259" key="2">
    <source>
        <dbReference type="PROSITE" id="PS50234"/>
    </source>
</evidence>
<feature type="region of interest" description="Disordered" evidence="1">
    <location>
        <begin position="1"/>
        <end position="23"/>
    </location>
</feature>
<feature type="domain" description="VWFA" evidence="2">
    <location>
        <begin position="300"/>
        <end position="478"/>
    </location>
</feature>
<name>A0A858SX81_9RHOB</name>
<dbReference type="SMART" id="SM00327">
    <property type="entry name" value="VWA"/>
    <property type="match status" value="1"/>
</dbReference>
<dbReference type="AlphaFoldDB" id="A0A858SX81"/>
<sequence length="654" mass="68868">MSDEFDDLKAAMRAATPPPDPGKKAADLALAQKNFADLQGSQDEARLTSTRAGHGLLNGVKTMLNSLTTRGGLTATTALVAVGVLFLTPLGEDLMTPPSPVTDLRNPVPAGVDYADQAEAESSGPADDASSQDNSVPLVPPAPQVSDRAAKTSGLRAPTAELQSLAEPMADAPVVTKEVFIDRPAPPERDAGSEEFANADASPVQITAETPVSTFSVDVDTASYSVIRNSLTSGSLPGARAVRIEEMINYFTYDYPAPEGGVPFRPTVSVSPTPWNADTQLVQIGIQGVLPDLSDRPPLNLVFLIDTSGSMNQPDKLPLLVQSFRLMLGQLRPEDQVAIVTYAGSAGRVLDPTPAGERDAILAALENLSAGGSTAGQAGLQQAYRTAAAMTEEGEVSRVVLATDGDFNVGLSDPEALKDYIARERDSGTYLSVLGFGRGNLDDATMQALAQNGNGQAAYIDTLAEAQKVLVDQLTGALFPIANDVKIQVEFNPAQIAEYRLIGYETRALRREDFNNDAVDAGEIGAGHSVTALYEITPVGSPAQLSDPLRYAPAADAPQLDELGFLRLRYKEPGSDSSQLIELPLTEDSGAPGDNGFAAAMAGFGQLLTGATYTGDWGWDEAIAAAIATRGEDPFGYRTEAVQLMRLAQSLSTR</sequence>
<dbReference type="InterPro" id="IPR021908">
    <property type="entry name" value="YfbK_C"/>
</dbReference>
<protein>
    <submittedName>
        <fullName evidence="3">VWA domain-containing protein</fullName>
    </submittedName>
</protein>
<dbReference type="InterPro" id="IPR002035">
    <property type="entry name" value="VWF_A"/>
</dbReference>
<feature type="region of interest" description="Disordered" evidence="1">
    <location>
        <begin position="118"/>
        <end position="156"/>
    </location>
</feature>
<dbReference type="Pfam" id="PF00092">
    <property type="entry name" value="VWA"/>
    <property type="match status" value="1"/>
</dbReference>
<dbReference type="Pfam" id="PF12450">
    <property type="entry name" value="vWF_A"/>
    <property type="match status" value="1"/>
</dbReference>
<reference evidence="3 4" key="1">
    <citation type="submission" date="2020-02" db="EMBL/GenBank/DDBJ databases">
        <title>Genome sequence of Roseobacter ponti.</title>
        <authorList>
            <person name="Hollensteiner J."/>
            <person name="Schneider D."/>
            <person name="Poehlein A."/>
            <person name="Daniel R."/>
        </authorList>
    </citation>
    <scope>NUCLEOTIDE SEQUENCE [LARGE SCALE GENOMIC DNA]</scope>
    <source>
        <strain evidence="3 4">DSM 106830</strain>
    </source>
</reference>
<evidence type="ECO:0000313" key="3">
    <source>
        <dbReference type="EMBL" id="QJF52618.1"/>
    </source>
</evidence>
<dbReference type="SUPFAM" id="SSF53300">
    <property type="entry name" value="vWA-like"/>
    <property type="match status" value="1"/>
</dbReference>
<dbReference type="CDD" id="cd01465">
    <property type="entry name" value="vWA_subgroup"/>
    <property type="match status" value="1"/>
</dbReference>
<organism evidence="3 4">
    <name type="scientific">Roseobacter ponti</name>
    <dbReference type="NCBI Taxonomy" id="1891787"/>
    <lineage>
        <taxon>Bacteria</taxon>
        <taxon>Pseudomonadati</taxon>
        <taxon>Pseudomonadota</taxon>
        <taxon>Alphaproteobacteria</taxon>
        <taxon>Rhodobacterales</taxon>
        <taxon>Roseobacteraceae</taxon>
        <taxon>Roseobacter</taxon>
    </lineage>
</organism>
<dbReference type="Proteomes" id="UP000503308">
    <property type="component" value="Chromosome"/>
</dbReference>
<keyword evidence="4" id="KW-1185">Reference proteome</keyword>
<gene>
    <name evidence="3" type="ORF">G3256_16300</name>
</gene>
<proteinExistence type="predicted"/>
<dbReference type="PROSITE" id="PS50234">
    <property type="entry name" value="VWFA"/>
    <property type="match status" value="1"/>
</dbReference>
<dbReference type="InterPro" id="IPR051266">
    <property type="entry name" value="CLCR"/>
</dbReference>
<dbReference type="Pfam" id="PF12034">
    <property type="entry name" value="YfbK_C"/>
    <property type="match status" value="1"/>
</dbReference>
<evidence type="ECO:0000313" key="4">
    <source>
        <dbReference type="Proteomes" id="UP000503308"/>
    </source>
</evidence>
<dbReference type="RefSeq" id="WP_169641839.1">
    <property type="nucleotide sequence ID" value="NZ_CP048788.1"/>
</dbReference>
<dbReference type="InterPro" id="IPR022156">
    <property type="entry name" value="Uncharacterised_YfbK_N"/>
</dbReference>
<dbReference type="PANTHER" id="PTHR10579">
    <property type="entry name" value="CALCIUM-ACTIVATED CHLORIDE CHANNEL REGULATOR"/>
    <property type="match status" value="1"/>
</dbReference>
<dbReference type="EMBL" id="CP048788">
    <property type="protein sequence ID" value="QJF52618.1"/>
    <property type="molecule type" value="Genomic_DNA"/>
</dbReference>
<dbReference type="InterPro" id="IPR036465">
    <property type="entry name" value="vWFA_dom_sf"/>
</dbReference>
<dbReference type="KEGG" id="rpon:G3256_16300"/>
<accession>A0A858SX81</accession>